<dbReference type="PANTHER" id="PTHR43525:SF1">
    <property type="entry name" value="PROTEIN MALY"/>
    <property type="match status" value="1"/>
</dbReference>
<evidence type="ECO:0000259" key="6">
    <source>
        <dbReference type="Pfam" id="PF00155"/>
    </source>
</evidence>
<dbReference type="GO" id="GO:0030170">
    <property type="term" value="F:pyridoxal phosphate binding"/>
    <property type="evidence" value="ECO:0007669"/>
    <property type="project" value="InterPro"/>
</dbReference>
<dbReference type="Pfam" id="PF00155">
    <property type="entry name" value="Aminotran_1_2"/>
    <property type="match status" value="1"/>
</dbReference>
<keyword evidence="4" id="KW-0456">Lyase</keyword>
<dbReference type="GO" id="GO:0008483">
    <property type="term" value="F:transaminase activity"/>
    <property type="evidence" value="ECO:0007669"/>
    <property type="project" value="UniProtKB-KW"/>
</dbReference>
<dbReference type="GO" id="GO:0047804">
    <property type="term" value="F:cysteine-S-conjugate beta-lyase activity"/>
    <property type="evidence" value="ECO:0007669"/>
    <property type="project" value="UniProtKB-EC"/>
</dbReference>
<evidence type="ECO:0000313" key="7">
    <source>
        <dbReference type="EMBL" id="PTK60342.1"/>
    </source>
</evidence>
<comment type="similarity">
    <text evidence="5">Belongs to the class-II pyridoxal-phosphate-dependent aminotransferase family. MalY/PatB cystathionine beta-lyase subfamily.</text>
</comment>
<dbReference type="Gene3D" id="3.40.640.10">
    <property type="entry name" value="Type I PLP-dependent aspartate aminotransferase-like (Major domain)"/>
    <property type="match status" value="1"/>
</dbReference>
<comment type="cofactor">
    <cofactor evidence="1">
        <name>pyridoxal 5'-phosphate</name>
        <dbReference type="ChEBI" id="CHEBI:597326"/>
    </cofactor>
</comment>
<evidence type="ECO:0000256" key="3">
    <source>
        <dbReference type="ARBA" id="ARBA00022898"/>
    </source>
</evidence>
<dbReference type="AlphaFoldDB" id="A0A2T4SD26"/>
<dbReference type="InterPro" id="IPR027619">
    <property type="entry name" value="C-S_lyase_PatB-like"/>
</dbReference>
<evidence type="ECO:0000256" key="2">
    <source>
        <dbReference type="ARBA" id="ARBA00012224"/>
    </source>
</evidence>
<dbReference type="EMBL" id="PZHR01000007">
    <property type="protein sequence ID" value="PTK60342.1"/>
    <property type="molecule type" value="Genomic_DNA"/>
</dbReference>
<keyword evidence="7" id="KW-0032">Aminotransferase</keyword>
<dbReference type="Gene3D" id="3.90.1150.10">
    <property type="entry name" value="Aspartate Aminotransferase, domain 1"/>
    <property type="match status" value="1"/>
</dbReference>
<dbReference type="NCBIfam" id="TIGR04350">
    <property type="entry name" value="C_S_lyase_PatB"/>
    <property type="match status" value="1"/>
</dbReference>
<evidence type="ECO:0000256" key="4">
    <source>
        <dbReference type="ARBA" id="ARBA00023239"/>
    </source>
</evidence>
<keyword evidence="7" id="KW-0808">Transferase</keyword>
<dbReference type="RefSeq" id="WP_107643976.1">
    <property type="nucleotide sequence ID" value="NZ_JAFNLP010000002.1"/>
</dbReference>
<dbReference type="EC" id="4.4.1.13" evidence="2"/>
<organism evidence="7 8">
    <name type="scientific">Staphylococcus nepalensis</name>
    <dbReference type="NCBI Taxonomy" id="214473"/>
    <lineage>
        <taxon>Bacteria</taxon>
        <taxon>Bacillati</taxon>
        <taxon>Bacillota</taxon>
        <taxon>Bacilli</taxon>
        <taxon>Bacillales</taxon>
        <taxon>Staphylococcaceae</taxon>
        <taxon>Staphylococcus</taxon>
    </lineage>
</organism>
<evidence type="ECO:0000256" key="1">
    <source>
        <dbReference type="ARBA" id="ARBA00001933"/>
    </source>
</evidence>
<dbReference type="SUPFAM" id="SSF53383">
    <property type="entry name" value="PLP-dependent transferases"/>
    <property type="match status" value="1"/>
</dbReference>
<comment type="caution">
    <text evidence="7">The sequence shown here is derived from an EMBL/GenBank/DDBJ whole genome shotgun (WGS) entry which is preliminary data.</text>
</comment>
<dbReference type="PANTHER" id="PTHR43525">
    <property type="entry name" value="PROTEIN MALY"/>
    <property type="match status" value="1"/>
</dbReference>
<accession>A0A2T4SD26</accession>
<dbReference type="Proteomes" id="UP000240400">
    <property type="component" value="Unassembled WGS sequence"/>
</dbReference>
<gene>
    <name evidence="7" type="ORF">BUZ61_02600</name>
</gene>
<name>A0A2T4SD26_9STAP</name>
<dbReference type="InterPro" id="IPR004839">
    <property type="entry name" value="Aminotransferase_I/II_large"/>
</dbReference>
<dbReference type="InterPro" id="IPR015424">
    <property type="entry name" value="PyrdxlP-dep_Trfase"/>
</dbReference>
<dbReference type="CDD" id="cd00609">
    <property type="entry name" value="AAT_like"/>
    <property type="match status" value="1"/>
</dbReference>
<evidence type="ECO:0000313" key="8">
    <source>
        <dbReference type="Proteomes" id="UP000240400"/>
    </source>
</evidence>
<dbReference type="OrthoDB" id="9802872at2"/>
<keyword evidence="3" id="KW-0663">Pyridoxal phosphate</keyword>
<dbReference type="InterPro" id="IPR051798">
    <property type="entry name" value="Class-II_PLP-Dep_Aminotrans"/>
</dbReference>
<evidence type="ECO:0000256" key="5">
    <source>
        <dbReference type="ARBA" id="ARBA00037974"/>
    </source>
</evidence>
<dbReference type="InterPro" id="IPR015421">
    <property type="entry name" value="PyrdxlP-dep_Trfase_major"/>
</dbReference>
<proteinExistence type="inferred from homology"/>
<reference evidence="7 8" key="1">
    <citation type="journal article" date="2016" name="Front. Microbiol.">
        <title>Comprehensive Phylogenetic Analysis of Bovine Non-aureus Staphylococci Species Based on Whole-Genome Sequencing.</title>
        <authorList>
            <person name="Naushad S."/>
            <person name="Barkema H.W."/>
            <person name="Luby C."/>
            <person name="Condas L.A."/>
            <person name="Nobrega D.B."/>
            <person name="Carson D.A."/>
            <person name="De Buck J."/>
        </authorList>
    </citation>
    <scope>NUCLEOTIDE SEQUENCE [LARGE SCALE GENOMIC DNA]</scope>
    <source>
        <strain evidence="7 8">SNUC 4337</strain>
    </source>
</reference>
<protein>
    <recommendedName>
        <fullName evidence="2">cysteine-S-conjugate beta-lyase</fullName>
        <ecNumber evidence="2">4.4.1.13</ecNumber>
    </recommendedName>
</protein>
<feature type="domain" description="Aminotransferase class I/classII large" evidence="6">
    <location>
        <begin position="43"/>
        <end position="388"/>
    </location>
</feature>
<dbReference type="InterPro" id="IPR015422">
    <property type="entry name" value="PyrdxlP-dep_Trfase_small"/>
</dbReference>
<sequence>MTYHFNNVVNRRQTKSVKWDTMESVYNIKDASNVLPMWIADMDFKAPQPVIEALERCVEHGVFGYSYLDETCKNAIQSWLEKRHHWYIEKEWVIAHSGVVPAIASIIETFTKPDDRVLITPPVYPPFSNLPSGMDRELVVCSLIEEHGNYSIDFEDFEEKLKQGITMFILCNPHNPGGVVWSTATLEKIIELCVKYDVLILSDEIHSDLVFPEYQHIPLGKLASDQASQKIITCTAPTKTFNLAGIHAALIISPNQAIRHALETNFTAHGLGVNRISPFGAAALEAAYTYGENWLDELLHIISSNMDYAIAEITKAIPQIKIKKPQATYLLWIDYRQTGLTESEIMDKLLEKGKLALEPGTKYGEEGRGFLRMNVACAPSTVKDGVERFISALQ</sequence>